<dbReference type="EMBL" id="CALTRL010005741">
    <property type="protein sequence ID" value="CAH7685666.1"/>
    <property type="molecule type" value="Genomic_DNA"/>
</dbReference>
<keyword evidence="1" id="KW-0472">Membrane</keyword>
<keyword evidence="1" id="KW-0812">Transmembrane</keyword>
<evidence type="ECO:0000313" key="3">
    <source>
        <dbReference type="Proteomes" id="UP001153365"/>
    </source>
</evidence>
<gene>
    <name evidence="2" type="ORF">PPACK8108_LOCUS20237</name>
</gene>
<evidence type="ECO:0000313" key="2">
    <source>
        <dbReference type="EMBL" id="CAH7685666.1"/>
    </source>
</evidence>
<name>A0AAV0BEJ1_PHAPC</name>
<feature type="transmembrane region" description="Helical" evidence="1">
    <location>
        <begin position="26"/>
        <end position="45"/>
    </location>
</feature>
<dbReference type="Proteomes" id="UP001153365">
    <property type="component" value="Unassembled WGS sequence"/>
</dbReference>
<evidence type="ECO:0000256" key="1">
    <source>
        <dbReference type="SAM" id="Phobius"/>
    </source>
</evidence>
<keyword evidence="3" id="KW-1185">Reference proteome</keyword>
<organism evidence="2 3">
    <name type="scientific">Phakopsora pachyrhizi</name>
    <name type="common">Asian soybean rust disease fungus</name>
    <dbReference type="NCBI Taxonomy" id="170000"/>
    <lineage>
        <taxon>Eukaryota</taxon>
        <taxon>Fungi</taxon>
        <taxon>Dikarya</taxon>
        <taxon>Basidiomycota</taxon>
        <taxon>Pucciniomycotina</taxon>
        <taxon>Pucciniomycetes</taxon>
        <taxon>Pucciniales</taxon>
        <taxon>Phakopsoraceae</taxon>
        <taxon>Phakopsora</taxon>
    </lineage>
</organism>
<sequence length="52" mass="6702">MILIIVVLIFFTILFRNWIDRSLKFLSNFFFFMILLYFYQFHQFFRRFSLFT</sequence>
<keyword evidence="1" id="KW-1133">Transmembrane helix</keyword>
<comment type="caution">
    <text evidence="2">The sequence shown here is derived from an EMBL/GenBank/DDBJ whole genome shotgun (WGS) entry which is preliminary data.</text>
</comment>
<proteinExistence type="predicted"/>
<dbReference type="AlphaFoldDB" id="A0AAV0BEJ1"/>
<protein>
    <submittedName>
        <fullName evidence="2">Expressed protein</fullName>
    </submittedName>
</protein>
<reference evidence="2" key="1">
    <citation type="submission" date="2022-06" db="EMBL/GenBank/DDBJ databases">
        <authorList>
            <consortium name="SYNGENTA / RWTH Aachen University"/>
        </authorList>
    </citation>
    <scope>NUCLEOTIDE SEQUENCE</scope>
</reference>
<accession>A0AAV0BEJ1</accession>